<organism evidence="1 2">
    <name type="scientific">Paenibacillus nasutitermitis</name>
    <dbReference type="NCBI Taxonomy" id="1652958"/>
    <lineage>
        <taxon>Bacteria</taxon>
        <taxon>Bacillati</taxon>
        <taxon>Bacillota</taxon>
        <taxon>Bacilli</taxon>
        <taxon>Bacillales</taxon>
        <taxon>Paenibacillaceae</taxon>
        <taxon>Paenibacillus</taxon>
    </lineage>
</organism>
<reference evidence="1" key="2">
    <citation type="submission" date="2020-09" db="EMBL/GenBank/DDBJ databases">
        <authorList>
            <person name="Sun Q."/>
            <person name="Zhou Y."/>
        </authorList>
    </citation>
    <scope>NUCLEOTIDE SEQUENCE</scope>
    <source>
        <strain evidence="1">CGMCC 1.15178</strain>
    </source>
</reference>
<proteinExistence type="predicted"/>
<dbReference type="Proteomes" id="UP000612456">
    <property type="component" value="Unassembled WGS sequence"/>
</dbReference>
<reference evidence="1" key="1">
    <citation type="journal article" date="2014" name="Int. J. Syst. Evol. Microbiol.">
        <title>Complete genome sequence of Corynebacterium casei LMG S-19264T (=DSM 44701T), isolated from a smear-ripened cheese.</title>
        <authorList>
            <consortium name="US DOE Joint Genome Institute (JGI-PGF)"/>
            <person name="Walter F."/>
            <person name="Albersmeier A."/>
            <person name="Kalinowski J."/>
            <person name="Ruckert C."/>
        </authorList>
    </citation>
    <scope>NUCLEOTIDE SEQUENCE</scope>
    <source>
        <strain evidence="1">CGMCC 1.15178</strain>
    </source>
</reference>
<sequence>MQSTPEAAIVGVQQVDMFPLRVLAPDKNKLYPNENIRTVCYIKNLPSRPNVERKNNCLSKAIF</sequence>
<accession>A0A916Z7X0</accession>
<dbReference type="AlphaFoldDB" id="A0A916Z7X0"/>
<protein>
    <submittedName>
        <fullName evidence="1">Uncharacterized protein</fullName>
    </submittedName>
</protein>
<evidence type="ECO:0000313" key="2">
    <source>
        <dbReference type="Proteomes" id="UP000612456"/>
    </source>
</evidence>
<dbReference type="EMBL" id="BMHP01000003">
    <property type="protein sequence ID" value="GGD79134.1"/>
    <property type="molecule type" value="Genomic_DNA"/>
</dbReference>
<keyword evidence="2" id="KW-1185">Reference proteome</keyword>
<name>A0A916Z7X0_9BACL</name>
<evidence type="ECO:0000313" key="1">
    <source>
        <dbReference type="EMBL" id="GGD79134.1"/>
    </source>
</evidence>
<gene>
    <name evidence="1" type="ORF">GCM10010911_41500</name>
</gene>
<comment type="caution">
    <text evidence="1">The sequence shown here is derived from an EMBL/GenBank/DDBJ whole genome shotgun (WGS) entry which is preliminary data.</text>
</comment>